<evidence type="ECO:0000313" key="15">
    <source>
        <dbReference type="Proteomes" id="UP000576082"/>
    </source>
</evidence>
<comment type="activity regulation">
    <text evidence="12">Activated by a monovalent cation that binds near, but not in, the active site. The most likely occupant of the site in vivo is potassium. Ion binding induces a conformational change that may alter substrate affinity.</text>
</comment>
<comment type="caution">
    <text evidence="12">Lacks conserved residue(s) required for the propagation of feature annotation.</text>
</comment>
<feature type="binding site" evidence="12">
    <location>
        <position position="287"/>
    </location>
    <ligand>
        <name>K(+)</name>
        <dbReference type="ChEBI" id="CHEBI:29103"/>
    </ligand>
</feature>
<evidence type="ECO:0000256" key="4">
    <source>
        <dbReference type="ARBA" id="ARBA00022679"/>
    </source>
</evidence>
<feature type="binding site" evidence="12">
    <location>
        <begin position="12"/>
        <end position="14"/>
    </location>
    <ligand>
        <name>substrate</name>
    </ligand>
</feature>
<evidence type="ECO:0000256" key="3">
    <source>
        <dbReference type="ARBA" id="ARBA00016943"/>
    </source>
</evidence>
<keyword evidence="9 12" id="KW-0460">Magnesium</keyword>
<dbReference type="PANTHER" id="PTHR10584">
    <property type="entry name" value="SUGAR KINASE"/>
    <property type="match status" value="1"/>
</dbReference>
<gene>
    <name evidence="12 14" type="primary">rbsK</name>
    <name evidence="14" type="ORF">HHU12_21915</name>
</gene>
<feature type="binding site" evidence="12">
    <location>
        <position position="140"/>
    </location>
    <ligand>
        <name>substrate</name>
    </ligand>
</feature>
<evidence type="ECO:0000256" key="11">
    <source>
        <dbReference type="ARBA" id="ARBA00023277"/>
    </source>
</evidence>
<dbReference type="NCBIfam" id="TIGR02152">
    <property type="entry name" value="D_ribokin_bact"/>
    <property type="match status" value="1"/>
</dbReference>
<feature type="binding site" evidence="12">
    <location>
        <begin position="220"/>
        <end position="225"/>
    </location>
    <ligand>
        <name>ATP</name>
        <dbReference type="ChEBI" id="CHEBI:30616"/>
    </ligand>
</feature>
<feature type="binding site" evidence="12">
    <location>
        <begin position="251"/>
        <end position="252"/>
    </location>
    <ligand>
        <name>ATP</name>
        <dbReference type="ChEBI" id="CHEBI:30616"/>
    </ligand>
</feature>
<dbReference type="PANTHER" id="PTHR10584:SF166">
    <property type="entry name" value="RIBOKINASE"/>
    <property type="match status" value="1"/>
</dbReference>
<dbReference type="UniPathway" id="UPA00916">
    <property type="reaction ID" value="UER00889"/>
</dbReference>
<evidence type="ECO:0000256" key="6">
    <source>
        <dbReference type="ARBA" id="ARBA00022741"/>
    </source>
</evidence>
<feature type="active site" description="Proton acceptor" evidence="12">
    <location>
        <position position="252"/>
    </location>
</feature>
<evidence type="ECO:0000256" key="7">
    <source>
        <dbReference type="ARBA" id="ARBA00022777"/>
    </source>
</evidence>
<feature type="binding site" evidence="12">
    <location>
        <position position="282"/>
    </location>
    <ligand>
        <name>K(+)</name>
        <dbReference type="ChEBI" id="CHEBI:29103"/>
    </ligand>
</feature>
<comment type="subcellular location">
    <subcellularLocation>
        <location evidence="12">Cytoplasm</location>
    </subcellularLocation>
</comment>
<dbReference type="SUPFAM" id="SSF53613">
    <property type="entry name" value="Ribokinase-like"/>
    <property type="match status" value="1"/>
</dbReference>
<dbReference type="PROSITE" id="PS00584">
    <property type="entry name" value="PFKB_KINASES_2"/>
    <property type="match status" value="1"/>
</dbReference>
<feature type="binding site" evidence="12">
    <location>
        <position position="246"/>
    </location>
    <ligand>
        <name>K(+)</name>
        <dbReference type="ChEBI" id="CHEBI:29103"/>
    </ligand>
</feature>
<dbReference type="Gene3D" id="3.40.1190.20">
    <property type="match status" value="1"/>
</dbReference>
<dbReference type="Proteomes" id="UP000576082">
    <property type="component" value="Unassembled WGS sequence"/>
</dbReference>
<dbReference type="Pfam" id="PF00294">
    <property type="entry name" value="PfkB"/>
    <property type="match status" value="1"/>
</dbReference>
<dbReference type="PRINTS" id="PR00990">
    <property type="entry name" value="RIBOKINASE"/>
</dbReference>
<dbReference type="InterPro" id="IPR011877">
    <property type="entry name" value="Ribokinase"/>
</dbReference>
<dbReference type="HAMAP" id="MF_01987">
    <property type="entry name" value="Ribokinase"/>
    <property type="match status" value="1"/>
</dbReference>
<comment type="subunit">
    <text evidence="12">Homodimer.</text>
</comment>
<keyword evidence="12" id="KW-0963">Cytoplasm</keyword>
<sequence>MDKKIIVIGSSNTDLVVQSERLPKAGETIMGTDFFQNQGGKGANQAVAAARLGGEVVFVANVGTDDFGSNAILSYKKEGINVDFIHQVDVPTGMAMINVDAKAENCIVVVPGANNTLSEKNIDAVAEGFHEKAIVLLQLEVPIKTVEYAVAKAKQKGALVILNPAPVKAISDETLRMLDIITPNETELELLSGIKVKDQQTMLKAIDILHNKGVKTVIVTLGAKGCFVSNTTLKQQFSAPNVNAIDTTAAGDVFNGALTVLLSEGMTLETSINFALNAASNSVTKKGAQASIPRLSEL</sequence>
<dbReference type="GO" id="GO:0005829">
    <property type="term" value="C:cytosol"/>
    <property type="evidence" value="ECO:0007669"/>
    <property type="project" value="TreeGrafter"/>
</dbReference>
<dbReference type="InterPro" id="IPR002139">
    <property type="entry name" value="Ribo/fructo_kinase"/>
</dbReference>
<comment type="cofactor">
    <cofactor evidence="12">
        <name>Mg(2+)</name>
        <dbReference type="ChEBI" id="CHEBI:18420"/>
    </cofactor>
    <text evidence="12">Requires a divalent cation, most likely magnesium in vivo, as an electrophilic catalyst to aid phosphoryl group transfer. It is the chelate of the metal and the nucleotide that is the actual substrate.</text>
</comment>
<comment type="similarity">
    <text evidence="1">Belongs to the carbohydrate kinase pfkB family.</text>
</comment>
<keyword evidence="10 12" id="KW-0630">Potassium</keyword>
<feature type="binding site" evidence="12">
    <location>
        <begin position="40"/>
        <end position="44"/>
    </location>
    <ligand>
        <name>substrate</name>
    </ligand>
</feature>
<feature type="binding site" evidence="12">
    <location>
        <position position="252"/>
    </location>
    <ligand>
        <name>substrate</name>
    </ligand>
</feature>
<comment type="similarity">
    <text evidence="12">Belongs to the carbohydrate kinase PfkB family. Ribokinase subfamily.</text>
</comment>
<dbReference type="GO" id="GO:0004747">
    <property type="term" value="F:ribokinase activity"/>
    <property type="evidence" value="ECO:0007669"/>
    <property type="project" value="UniProtKB-UniRule"/>
</dbReference>
<evidence type="ECO:0000256" key="5">
    <source>
        <dbReference type="ARBA" id="ARBA00022723"/>
    </source>
</evidence>
<feature type="binding site" evidence="12">
    <location>
        <position position="184"/>
    </location>
    <ligand>
        <name>ATP</name>
        <dbReference type="ChEBI" id="CHEBI:30616"/>
    </ligand>
</feature>
<evidence type="ECO:0000313" key="14">
    <source>
        <dbReference type="EMBL" id="NME70649.1"/>
    </source>
</evidence>
<dbReference type="InterPro" id="IPR002173">
    <property type="entry name" value="Carboh/pur_kinase_PfkB_CS"/>
</dbReference>
<dbReference type="InterPro" id="IPR011611">
    <property type="entry name" value="PfkB_dom"/>
</dbReference>
<dbReference type="RefSeq" id="WP_169658881.1">
    <property type="nucleotide sequence ID" value="NZ_JABANE010000070.1"/>
</dbReference>
<keyword evidence="7 12" id="KW-0418">Kinase</keyword>
<comment type="catalytic activity">
    <reaction evidence="12">
        <text>D-ribose + ATP = D-ribose 5-phosphate + ADP + H(+)</text>
        <dbReference type="Rhea" id="RHEA:13697"/>
        <dbReference type="ChEBI" id="CHEBI:15378"/>
        <dbReference type="ChEBI" id="CHEBI:30616"/>
        <dbReference type="ChEBI" id="CHEBI:47013"/>
        <dbReference type="ChEBI" id="CHEBI:78346"/>
        <dbReference type="ChEBI" id="CHEBI:456216"/>
        <dbReference type="EC" id="2.7.1.15"/>
    </reaction>
</comment>
<keyword evidence="15" id="KW-1185">Reference proteome</keyword>
<organism evidence="14 15">
    <name type="scientific">Flammeovirga aprica JL-4</name>
    <dbReference type="NCBI Taxonomy" id="694437"/>
    <lineage>
        <taxon>Bacteria</taxon>
        <taxon>Pseudomonadati</taxon>
        <taxon>Bacteroidota</taxon>
        <taxon>Cytophagia</taxon>
        <taxon>Cytophagales</taxon>
        <taxon>Flammeovirgaceae</taxon>
        <taxon>Flammeovirga</taxon>
    </lineage>
</organism>
<comment type="pathway">
    <text evidence="12">Carbohydrate metabolism; D-ribose degradation; D-ribose 5-phosphate from beta-D-ribopyranose: step 2/2.</text>
</comment>
<name>A0A7X9XBH9_9BACT</name>
<dbReference type="EC" id="2.7.1.15" evidence="2 12"/>
<keyword evidence="6 12" id="KW-0547">Nucleotide-binding</keyword>
<reference evidence="14 15" key="1">
    <citation type="submission" date="2020-04" db="EMBL/GenBank/DDBJ databases">
        <title>Flammeovirga sp. SR4, a novel species isolated from seawater.</title>
        <authorList>
            <person name="Wang X."/>
        </authorList>
    </citation>
    <scope>NUCLEOTIDE SEQUENCE [LARGE SCALE GENOMIC DNA]</scope>
    <source>
        <strain evidence="14 15">ATCC 23126</strain>
    </source>
</reference>
<feature type="binding site" evidence="12">
    <location>
        <position position="248"/>
    </location>
    <ligand>
        <name>K(+)</name>
        <dbReference type="ChEBI" id="CHEBI:29103"/>
    </ligand>
</feature>
<feature type="binding site" evidence="12">
    <location>
        <position position="291"/>
    </location>
    <ligand>
        <name>K(+)</name>
        <dbReference type="ChEBI" id="CHEBI:29103"/>
    </ligand>
</feature>
<evidence type="ECO:0000256" key="8">
    <source>
        <dbReference type="ARBA" id="ARBA00022840"/>
    </source>
</evidence>
<comment type="caution">
    <text evidence="14">The sequence shown here is derived from an EMBL/GenBank/DDBJ whole genome shotgun (WGS) entry which is preliminary data.</text>
</comment>
<feature type="binding site" evidence="12">
    <location>
        <position position="285"/>
    </location>
    <ligand>
        <name>K(+)</name>
        <dbReference type="ChEBI" id="CHEBI:29103"/>
    </ligand>
</feature>
<keyword evidence="8 12" id="KW-0067">ATP-binding</keyword>
<evidence type="ECO:0000256" key="12">
    <source>
        <dbReference type="HAMAP-Rule" id="MF_01987"/>
    </source>
</evidence>
<keyword evidence="5 12" id="KW-0479">Metal-binding</keyword>
<feature type="domain" description="Carbohydrate kinase PfkB" evidence="13">
    <location>
        <begin position="3"/>
        <end position="293"/>
    </location>
</feature>
<keyword evidence="11 12" id="KW-0119">Carbohydrate metabolism</keyword>
<proteinExistence type="inferred from homology"/>
<dbReference type="AlphaFoldDB" id="A0A7X9XBH9"/>
<dbReference type="EMBL" id="JABANE010000070">
    <property type="protein sequence ID" value="NME70649.1"/>
    <property type="molecule type" value="Genomic_DNA"/>
</dbReference>
<dbReference type="GO" id="GO:0046872">
    <property type="term" value="F:metal ion binding"/>
    <property type="evidence" value="ECO:0007669"/>
    <property type="project" value="UniProtKB-KW"/>
</dbReference>
<dbReference type="GO" id="GO:0019303">
    <property type="term" value="P:D-ribose catabolic process"/>
    <property type="evidence" value="ECO:0007669"/>
    <property type="project" value="UniProtKB-UniRule"/>
</dbReference>
<evidence type="ECO:0000256" key="1">
    <source>
        <dbReference type="ARBA" id="ARBA00005380"/>
    </source>
</evidence>
<keyword evidence="4 12" id="KW-0808">Transferase</keyword>
<evidence type="ECO:0000256" key="10">
    <source>
        <dbReference type="ARBA" id="ARBA00022958"/>
    </source>
</evidence>
<accession>A0A7X9XBH9</accession>
<comment type="function">
    <text evidence="12">Catalyzes the phosphorylation of ribose at O-5 in a reaction requiring ATP and magnesium. The resulting D-ribose-5-phosphate can then be used either for sythesis of nucleotides, histidine, and tryptophan, or as a component of the pentose phosphate pathway.</text>
</comment>
<evidence type="ECO:0000259" key="13">
    <source>
        <dbReference type="Pfam" id="PF00294"/>
    </source>
</evidence>
<dbReference type="InterPro" id="IPR029056">
    <property type="entry name" value="Ribokinase-like"/>
</dbReference>
<evidence type="ECO:0000256" key="2">
    <source>
        <dbReference type="ARBA" id="ARBA00012035"/>
    </source>
</evidence>
<dbReference type="GO" id="GO:0005524">
    <property type="term" value="F:ATP binding"/>
    <property type="evidence" value="ECO:0007669"/>
    <property type="project" value="UniProtKB-UniRule"/>
</dbReference>
<evidence type="ECO:0000256" key="9">
    <source>
        <dbReference type="ARBA" id="ARBA00022842"/>
    </source>
</evidence>
<dbReference type="CDD" id="cd01174">
    <property type="entry name" value="ribokinase"/>
    <property type="match status" value="1"/>
</dbReference>
<protein>
    <recommendedName>
        <fullName evidence="3 12">Ribokinase</fullName>
        <shortName evidence="12">RK</shortName>
        <ecNumber evidence="2 12">2.7.1.15</ecNumber>
    </recommendedName>
</protein>